<dbReference type="Pfam" id="PF00565">
    <property type="entry name" value="SNase"/>
    <property type="match status" value="1"/>
</dbReference>
<gene>
    <name evidence="3" type="ORF">LJ725_24285</name>
</gene>
<dbReference type="Proteomes" id="UP001198862">
    <property type="component" value="Unassembled WGS sequence"/>
</dbReference>
<protein>
    <submittedName>
        <fullName evidence="3">Thermonuclease family protein</fullName>
    </submittedName>
</protein>
<feature type="signal peptide" evidence="1">
    <location>
        <begin position="1"/>
        <end position="19"/>
    </location>
</feature>
<accession>A0ABS8L2V3</accession>
<feature type="chain" id="PRO_5045601148" evidence="1">
    <location>
        <begin position="20"/>
        <end position="152"/>
    </location>
</feature>
<dbReference type="SUPFAM" id="SSF50199">
    <property type="entry name" value="Staphylococcal nuclease"/>
    <property type="match status" value="1"/>
</dbReference>
<name>A0ABS8L2V3_9HYPH</name>
<evidence type="ECO:0000313" key="3">
    <source>
        <dbReference type="EMBL" id="MCC8432106.1"/>
    </source>
</evidence>
<sequence length="152" mass="15906">MNRTLSTLAALLVATSAHGQAINGPARVVDGDTLNVGGVTVRLFGIDAPEAGQTCGDWLPGPKAAAALSAFIADRNVACEARTVDRYGRTVATCTAGDGDLGARMVAAGWAWAFTRYSRDYERQEAAARAAGLGVHGKGCETPWTWRAKGRQ</sequence>
<dbReference type="InterPro" id="IPR016071">
    <property type="entry name" value="Staphylococal_nuclease_OB-fold"/>
</dbReference>
<evidence type="ECO:0000313" key="4">
    <source>
        <dbReference type="Proteomes" id="UP001198862"/>
    </source>
</evidence>
<comment type="caution">
    <text evidence="3">The sequence shown here is derived from an EMBL/GenBank/DDBJ whole genome shotgun (WGS) entry which is preliminary data.</text>
</comment>
<dbReference type="Gene3D" id="2.40.50.90">
    <property type="match status" value="1"/>
</dbReference>
<reference evidence="3 4" key="1">
    <citation type="submission" date="2021-11" db="EMBL/GenBank/DDBJ databases">
        <authorList>
            <person name="Lee D.-H."/>
            <person name="Kim S.-B."/>
        </authorList>
    </citation>
    <scope>NUCLEOTIDE SEQUENCE [LARGE SCALE GENOMIC DNA]</scope>
    <source>
        <strain evidence="3 4">KCTC 52223</strain>
    </source>
</reference>
<proteinExistence type="predicted"/>
<dbReference type="PANTHER" id="PTHR12302:SF26">
    <property type="entry name" value="BLR1266 PROTEIN"/>
    <property type="match status" value="1"/>
</dbReference>
<dbReference type="PROSITE" id="PS50830">
    <property type="entry name" value="TNASE_3"/>
    <property type="match status" value="1"/>
</dbReference>
<organism evidence="3 4">
    <name type="scientific">Reyranella aquatilis</name>
    <dbReference type="NCBI Taxonomy" id="2035356"/>
    <lineage>
        <taxon>Bacteria</taxon>
        <taxon>Pseudomonadati</taxon>
        <taxon>Pseudomonadota</taxon>
        <taxon>Alphaproteobacteria</taxon>
        <taxon>Hyphomicrobiales</taxon>
        <taxon>Reyranellaceae</taxon>
        <taxon>Reyranella</taxon>
    </lineage>
</organism>
<evidence type="ECO:0000259" key="2">
    <source>
        <dbReference type="PROSITE" id="PS50830"/>
    </source>
</evidence>
<dbReference type="PANTHER" id="PTHR12302">
    <property type="entry name" value="EBNA2 BINDING PROTEIN P100"/>
    <property type="match status" value="1"/>
</dbReference>
<dbReference type="InterPro" id="IPR035437">
    <property type="entry name" value="SNase_OB-fold_sf"/>
</dbReference>
<keyword evidence="4" id="KW-1185">Reference proteome</keyword>
<evidence type="ECO:0000256" key="1">
    <source>
        <dbReference type="SAM" id="SignalP"/>
    </source>
</evidence>
<feature type="domain" description="TNase-like" evidence="2">
    <location>
        <begin position="27"/>
        <end position="138"/>
    </location>
</feature>
<dbReference type="EMBL" id="JAJISD010000013">
    <property type="protein sequence ID" value="MCC8432106.1"/>
    <property type="molecule type" value="Genomic_DNA"/>
</dbReference>
<dbReference type="RefSeq" id="WP_230553528.1">
    <property type="nucleotide sequence ID" value="NZ_JAJISD010000013.1"/>
</dbReference>
<dbReference type="SMART" id="SM00318">
    <property type="entry name" value="SNc"/>
    <property type="match status" value="1"/>
</dbReference>
<keyword evidence="1" id="KW-0732">Signal</keyword>